<name>R9NXZ8_PSEHS</name>
<evidence type="ECO:0000313" key="3">
    <source>
        <dbReference type="EMBL" id="GAC93618.1"/>
    </source>
</evidence>
<evidence type="ECO:0000256" key="1">
    <source>
        <dbReference type="SAM" id="MobiDB-lite"/>
    </source>
</evidence>
<dbReference type="PANTHER" id="PTHR43662:SF3">
    <property type="entry name" value="DOMAIN PROTEIN, PUTATIVE (AFU_ORTHOLOGUE AFUA_6G11970)-RELATED"/>
    <property type="match status" value="1"/>
</dbReference>
<dbReference type="RefSeq" id="XP_012187205.1">
    <property type="nucleotide sequence ID" value="XM_012331815.1"/>
</dbReference>
<proteinExistence type="predicted"/>
<evidence type="ECO:0000313" key="4">
    <source>
        <dbReference type="Proteomes" id="UP000014071"/>
    </source>
</evidence>
<organism evidence="3 4">
    <name type="scientific">Pseudozyma hubeiensis (strain SY62)</name>
    <name type="common">Yeast</name>
    <dbReference type="NCBI Taxonomy" id="1305764"/>
    <lineage>
        <taxon>Eukaryota</taxon>
        <taxon>Fungi</taxon>
        <taxon>Dikarya</taxon>
        <taxon>Basidiomycota</taxon>
        <taxon>Ustilaginomycotina</taxon>
        <taxon>Ustilaginomycetes</taxon>
        <taxon>Ustilaginales</taxon>
        <taxon>Ustilaginaceae</taxon>
        <taxon>Pseudozyma</taxon>
    </lineage>
</organism>
<dbReference type="Pfam" id="PF09362">
    <property type="entry name" value="DUF1996"/>
    <property type="match status" value="1"/>
</dbReference>
<feature type="compositionally biased region" description="Basic residues" evidence="1">
    <location>
        <begin position="535"/>
        <end position="556"/>
    </location>
</feature>
<dbReference type="HOGENOM" id="CLU_014722_7_0_1"/>
<dbReference type="Proteomes" id="UP000014071">
    <property type="component" value="Unassembled WGS sequence"/>
</dbReference>
<gene>
    <name evidence="3" type="ORF">PHSY_001183</name>
</gene>
<reference evidence="4" key="1">
    <citation type="journal article" date="2013" name="Genome Announc.">
        <title>Draft genome sequence of the basidiomycetous yeast-like fungus Pseudozyma hubeiensis SY62, which produces an abundant amount of the biosurfactant mannosylerythritol lipids.</title>
        <authorList>
            <person name="Konishi M."/>
            <person name="Hatada Y."/>
            <person name="Horiuchi J."/>
        </authorList>
    </citation>
    <scope>NUCLEOTIDE SEQUENCE [LARGE SCALE GENOMIC DNA]</scope>
    <source>
        <strain evidence="4">SY62</strain>
    </source>
</reference>
<feature type="region of interest" description="Disordered" evidence="1">
    <location>
        <begin position="496"/>
        <end position="556"/>
    </location>
</feature>
<sequence>MAATPMDHMGFDDVRSKEHQIALSVVPYKRTDRHFTLRSLSDCCHIPPPLLDCPYHPVSPKQTLPYLHFLHRRSFSRLPSSLPVTISAVHRSSLQRKMWASRNLILLTLVAAWCALFAVQEASATLADPVMWILVHGRLKQARIDPIVTPGGTSSHVHSLVGANGVSADTTTAQSLEAASSCTTSGIHADMSAYWAPSLYSVNANGTFSPRRLDYVNTYYLMRGNVNITAFPRSMQLLAGNAMRRGPGPTTQADNTASFVCLNYADGSSQSQTIPTRPCPQGLRLQVVFPSCWNGKDLVSADRSHVVYPLGDNADNGPCPASHNVRLPTLFYEFVFDVTGITNANYSELVLSNGDSMGYSFHADFIAAWNETILQDAIDECAGLLFNNLESCPPLAKTLDRQASNQCTASSSEATSGTIPSLPGCNMVWNGPNAGKGLTAGCDPNKVMLKPDNYTAPASSSSLSASTSSAATAAASKKASAQAGGVIGGALNSVQSAKLSTPTSKTVKHTPEPTPKKKHAPKKATIQATKEKGEKKKKKKSKRPSKVQRKKNHRHT</sequence>
<dbReference type="OrthoDB" id="74764at2759"/>
<protein>
    <recommendedName>
        <fullName evidence="2">DUF1996 domain-containing protein</fullName>
    </recommendedName>
</protein>
<feature type="domain" description="DUF1996" evidence="2">
    <location>
        <begin position="145"/>
        <end position="369"/>
    </location>
</feature>
<keyword evidence="4" id="KW-1185">Reference proteome</keyword>
<evidence type="ECO:0000259" key="2">
    <source>
        <dbReference type="Pfam" id="PF09362"/>
    </source>
</evidence>
<dbReference type="InterPro" id="IPR018535">
    <property type="entry name" value="DUF1996"/>
</dbReference>
<dbReference type="PANTHER" id="PTHR43662">
    <property type="match status" value="1"/>
</dbReference>
<dbReference type="EMBL" id="DF238777">
    <property type="protein sequence ID" value="GAC93618.1"/>
    <property type="molecule type" value="Genomic_DNA"/>
</dbReference>
<accession>R9NXZ8</accession>
<dbReference type="eggNOG" id="KOG4157">
    <property type="taxonomic scope" value="Eukaryota"/>
</dbReference>
<dbReference type="GeneID" id="24106484"/>
<dbReference type="STRING" id="1305764.R9NXZ8"/>
<dbReference type="AlphaFoldDB" id="R9NXZ8"/>